<proteinExistence type="inferred from homology"/>
<feature type="compositionally biased region" description="Polar residues" evidence="8">
    <location>
        <begin position="1"/>
        <end position="13"/>
    </location>
</feature>
<evidence type="ECO:0000256" key="6">
    <source>
        <dbReference type="ARBA" id="ARBA00023136"/>
    </source>
</evidence>
<evidence type="ECO:0000313" key="11">
    <source>
        <dbReference type="EMBL" id="EED21577.1"/>
    </source>
</evidence>
<evidence type="ECO:0000259" key="10">
    <source>
        <dbReference type="PROSITE" id="PS50850"/>
    </source>
</evidence>
<feature type="transmembrane region" description="Helical" evidence="9">
    <location>
        <begin position="452"/>
        <end position="480"/>
    </location>
</feature>
<feature type="transmembrane region" description="Helical" evidence="9">
    <location>
        <begin position="390"/>
        <end position="411"/>
    </location>
</feature>
<feature type="transmembrane region" description="Helical" evidence="9">
    <location>
        <begin position="135"/>
        <end position="156"/>
    </location>
</feature>
<dbReference type="GO" id="GO:0005886">
    <property type="term" value="C:plasma membrane"/>
    <property type="evidence" value="ECO:0007669"/>
    <property type="project" value="TreeGrafter"/>
</dbReference>
<dbReference type="OrthoDB" id="6770063at2759"/>
<keyword evidence="6 9" id="KW-0472">Membrane</keyword>
<organism evidence="11 12">
    <name type="scientific">Talaromyces stipitatus (strain ATCC 10500 / CBS 375.48 / QM 6759 / NRRL 1006)</name>
    <name type="common">Penicillium stipitatum</name>
    <dbReference type="NCBI Taxonomy" id="441959"/>
    <lineage>
        <taxon>Eukaryota</taxon>
        <taxon>Fungi</taxon>
        <taxon>Dikarya</taxon>
        <taxon>Ascomycota</taxon>
        <taxon>Pezizomycotina</taxon>
        <taxon>Eurotiomycetes</taxon>
        <taxon>Eurotiomycetidae</taxon>
        <taxon>Eurotiales</taxon>
        <taxon>Trichocomaceae</taxon>
        <taxon>Talaromyces</taxon>
        <taxon>Talaromyces sect. Talaromyces</taxon>
    </lineage>
</organism>
<dbReference type="Gene3D" id="1.20.1720.10">
    <property type="entry name" value="Multidrug resistance protein D"/>
    <property type="match status" value="1"/>
</dbReference>
<evidence type="ECO:0000256" key="2">
    <source>
        <dbReference type="ARBA" id="ARBA00008335"/>
    </source>
</evidence>
<feature type="transmembrane region" description="Helical" evidence="9">
    <location>
        <begin position="226"/>
        <end position="244"/>
    </location>
</feature>
<evidence type="ECO:0000256" key="9">
    <source>
        <dbReference type="SAM" id="Phobius"/>
    </source>
</evidence>
<dbReference type="AlphaFoldDB" id="B8M2B3"/>
<reference evidence="12" key="1">
    <citation type="journal article" date="2015" name="Genome Announc.">
        <title>Genome sequence of the AIDS-associated pathogen Penicillium marneffei (ATCC18224) and its near taxonomic relative Talaromyces stipitatus (ATCC10500).</title>
        <authorList>
            <person name="Nierman W.C."/>
            <person name="Fedorova-Abrams N.D."/>
            <person name="Andrianopoulos A."/>
        </authorList>
    </citation>
    <scope>NUCLEOTIDE SEQUENCE [LARGE SCALE GENOMIC DNA]</scope>
    <source>
        <strain evidence="12">ATCC 10500 / CBS 375.48 / QM 6759 / NRRL 1006</strain>
    </source>
</reference>
<evidence type="ECO:0000256" key="8">
    <source>
        <dbReference type="SAM" id="MobiDB-lite"/>
    </source>
</evidence>
<feature type="transmembrane region" description="Helical" evidence="9">
    <location>
        <begin position="67"/>
        <end position="95"/>
    </location>
</feature>
<keyword evidence="5 9" id="KW-1133">Transmembrane helix</keyword>
<feature type="transmembrane region" description="Helical" evidence="9">
    <location>
        <begin position="331"/>
        <end position="350"/>
    </location>
</feature>
<evidence type="ECO:0000256" key="3">
    <source>
        <dbReference type="ARBA" id="ARBA00022448"/>
    </source>
</evidence>
<evidence type="ECO:0000256" key="4">
    <source>
        <dbReference type="ARBA" id="ARBA00022692"/>
    </source>
</evidence>
<keyword evidence="12" id="KW-1185">Reference proteome</keyword>
<keyword evidence="3" id="KW-0813">Transport</keyword>
<feature type="transmembrane region" description="Helical" evidence="9">
    <location>
        <begin position="290"/>
        <end position="310"/>
    </location>
</feature>
<dbReference type="Pfam" id="PF07690">
    <property type="entry name" value="MFS_1"/>
    <property type="match status" value="1"/>
</dbReference>
<dbReference type="InterPro" id="IPR036259">
    <property type="entry name" value="MFS_trans_sf"/>
</dbReference>
<gene>
    <name evidence="11" type="ORF">TSTA_088130</name>
</gene>
<dbReference type="GO" id="GO:0022857">
    <property type="term" value="F:transmembrane transporter activity"/>
    <property type="evidence" value="ECO:0007669"/>
    <property type="project" value="InterPro"/>
</dbReference>
<dbReference type="PROSITE" id="PS50850">
    <property type="entry name" value="MFS"/>
    <property type="match status" value="1"/>
</dbReference>
<feature type="region of interest" description="Disordered" evidence="8">
    <location>
        <begin position="1"/>
        <end position="53"/>
    </location>
</feature>
<dbReference type="eggNOG" id="KOG0254">
    <property type="taxonomic scope" value="Eukaryota"/>
</dbReference>
<feature type="transmembrane region" description="Helical" evidence="9">
    <location>
        <begin position="265"/>
        <end position="284"/>
    </location>
</feature>
<dbReference type="HOGENOM" id="CLU_000960_22_0_1"/>
<dbReference type="SUPFAM" id="SSF103473">
    <property type="entry name" value="MFS general substrate transporter"/>
    <property type="match status" value="1"/>
</dbReference>
<keyword evidence="7" id="KW-0325">Glycoprotein</keyword>
<evidence type="ECO:0000256" key="5">
    <source>
        <dbReference type="ARBA" id="ARBA00022989"/>
    </source>
</evidence>
<feature type="transmembrane region" description="Helical" evidence="9">
    <location>
        <begin position="168"/>
        <end position="188"/>
    </location>
</feature>
<dbReference type="EMBL" id="EQ962653">
    <property type="protein sequence ID" value="EED21577.1"/>
    <property type="molecule type" value="Genomic_DNA"/>
</dbReference>
<feature type="transmembrane region" description="Helical" evidence="9">
    <location>
        <begin position="356"/>
        <end position="378"/>
    </location>
</feature>
<feature type="transmembrane region" description="Helical" evidence="9">
    <location>
        <begin position="532"/>
        <end position="549"/>
    </location>
</feature>
<dbReference type="RefSeq" id="XP_002478540.1">
    <property type="nucleotide sequence ID" value="XM_002478495.1"/>
</dbReference>
<sequence length="556" mass="59984">MTAAVQENYTQVQIPGDGGSSDHRRSSTTEVDLEKNGHPSVEHGNKENGLLDDSRPGAKAGLSVKQFWIVMLGLNVGMFLTALDFNIVATAVPIIASEFNSYLDSSWLGTGYLVSFALCLPVYGKCAEIFGRRNLFIFANLVFILGSGLCGGSSSMNMLIASRIVQGIGGGGIYGLVTVIITADLVALRDAGKYLSFISLVWGIADVVGPLLGGVFSQYVTWRWCFYINLCISPISLLITLFVLRLPRTPVNYAEKARKYDYIGTVAMIGATTMLLLGISWGGVNFPWKSGQVIGTLVGGVVLLILFGIFEHFVNDPIFPPIFFRNRSIMAIFVAEFFYGASLLGMMYYVPQFFQLVFGDSATIAGVGLLPLMLGLAIGNPVAGWVTSKWGISLANAWVGAALEVLIIGLITRWNATTSRAEAVIELIILGIGLGAAMEGLLISAQASVEPMLIGVVTGLVIFMQTVGDIFGIAIFAAVYQNKLRSQLTHLAIPASQIETILEDVQQVRKLFSGDLRTEVIASYADSLQNGWWWMFACAGTLLIASAFAKQHKFTS</sequence>
<dbReference type="PhylomeDB" id="B8M2B3"/>
<dbReference type="Proteomes" id="UP000001745">
    <property type="component" value="Unassembled WGS sequence"/>
</dbReference>
<dbReference type="InterPro" id="IPR011701">
    <property type="entry name" value="MFS"/>
</dbReference>
<keyword evidence="4 9" id="KW-0812">Transmembrane</keyword>
<protein>
    <submittedName>
        <fullName evidence="11">Efflux pump antibiotic resistance protein, putative</fullName>
    </submittedName>
</protein>
<feature type="transmembrane region" description="Helical" evidence="9">
    <location>
        <begin position="107"/>
        <end position="123"/>
    </location>
</feature>
<dbReference type="OMA" id="REDSAMW"/>
<dbReference type="PANTHER" id="PTHR23501">
    <property type="entry name" value="MAJOR FACILITATOR SUPERFAMILY"/>
    <property type="match status" value="1"/>
</dbReference>
<dbReference type="VEuPathDB" id="FungiDB:TSTA_088130"/>
<comment type="similarity">
    <text evidence="2">Belongs to the major facilitator superfamily.</text>
</comment>
<comment type="subcellular location">
    <subcellularLocation>
        <location evidence="1">Membrane</location>
        <topology evidence="1">Multi-pass membrane protein</topology>
    </subcellularLocation>
</comment>
<feature type="transmembrane region" description="Helical" evidence="9">
    <location>
        <begin position="200"/>
        <end position="220"/>
    </location>
</feature>
<feature type="transmembrane region" description="Helical" evidence="9">
    <location>
        <begin position="423"/>
        <end position="445"/>
    </location>
</feature>
<dbReference type="Gene3D" id="1.20.1250.20">
    <property type="entry name" value="MFS general substrate transporter like domains"/>
    <property type="match status" value="1"/>
</dbReference>
<evidence type="ECO:0000256" key="7">
    <source>
        <dbReference type="ARBA" id="ARBA00023180"/>
    </source>
</evidence>
<name>B8M2B3_TALSN</name>
<evidence type="ECO:0000256" key="1">
    <source>
        <dbReference type="ARBA" id="ARBA00004141"/>
    </source>
</evidence>
<dbReference type="PANTHER" id="PTHR23501:SF187">
    <property type="entry name" value="MAJOR FACILITATOR SUPERFAMILY (MFS) PROFILE DOMAIN-CONTAINING PROTEIN"/>
    <property type="match status" value="1"/>
</dbReference>
<dbReference type="InParanoid" id="B8M2B3"/>
<accession>B8M2B3</accession>
<feature type="compositionally biased region" description="Basic and acidic residues" evidence="8">
    <location>
        <begin position="20"/>
        <end position="46"/>
    </location>
</feature>
<feature type="domain" description="Major facilitator superfamily (MFS) profile" evidence="10">
    <location>
        <begin position="70"/>
        <end position="556"/>
    </location>
</feature>
<evidence type="ECO:0000313" key="12">
    <source>
        <dbReference type="Proteomes" id="UP000001745"/>
    </source>
</evidence>
<dbReference type="InterPro" id="IPR020846">
    <property type="entry name" value="MFS_dom"/>
</dbReference>
<dbReference type="GeneID" id="8106910"/>